<evidence type="ECO:0000313" key="2">
    <source>
        <dbReference type="Proteomes" id="UP000887575"/>
    </source>
</evidence>
<dbReference type="Proteomes" id="UP000887575">
    <property type="component" value="Unassembled WGS sequence"/>
</dbReference>
<evidence type="ECO:0000313" key="3">
    <source>
        <dbReference type="WBParaSite" id="MBELARI_LOCUS18498"/>
    </source>
</evidence>
<organism evidence="2 3">
    <name type="scientific">Mesorhabditis belari</name>
    <dbReference type="NCBI Taxonomy" id="2138241"/>
    <lineage>
        <taxon>Eukaryota</taxon>
        <taxon>Metazoa</taxon>
        <taxon>Ecdysozoa</taxon>
        <taxon>Nematoda</taxon>
        <taxon>Chromadorea</taxon>
        <taxon>Rhabditida</taxon>
        <taxon>Rhabditina</taxon>
        <taxon>Rhabditomorpha</taxon>
        <taxon>Rhabditoidea</taxon>
        <taxon>Rhabditidae</taxon>
        <taxon>Mesorhabditinae</taxon>
        <taxon>Mesorhabditis</taxon>
    </lineage>
</organism>
<keyword evidence="1" id="KW-0472">Membrane</keyword>
<proteinExistence type="predicted"/>
<dbReference type="AlphaFoldDB" id="A0AAF3EWM4"/>
<keyword evidence="2" id="KW-1185">Reference proteome</keyword>
<evidence type="ECO:0000256" key="1">
    <source>
        <dbReference type="SAM" id="Phobius"/>
    </source>
</evidence>
<accession>A0AAF3EWM4</accession>
<keyword evidence="1" id="KW-0812">Transmembrane</keyword>
<sequence length="93" mass="10164">MVACADLYLLIYLSPIFSIAAFLMTLLVAWVTNTHRGIVSDVQIKSICLIDDYLQVLVPRGIAKRLKQDDFLNVDEATKADRTGLGPSAGAPK</sequence>
<dbReference type="WBParaSite" id="MBELARI_LOCUS18498">
    <property type="protein sequence ID" value="MBELARI_LOCUS18498"/>
    <property type="gene ID" value="MBELARI_LOCUS18498"/>
</dbReference>
<reference evidence="3" key="1">
    <citation type="submission" date="2024-02" db="UniProtKB">
        <authorList>
            <consortium name="WormBaseParasite"/>
        </authorList>
    </citation>
    <scope>IDENTIFICATION</scope>
</reference>
<protein>
    <submittedName>
        <fullName evidence="3">ATP synthase F0 subunit 8</fullName>
    </submittedName>
</protein>
<keyword evidence="1" id="KW-1133">Transmembrane helix</keyword>
<feature type="transmembrane region" description="Helical" evidence="1">
    <location>
        <begin position="7"/>
        <end position="31"/>
    </location>
</feature>
<name>A0AAF3EWM4_9BILA</name>